<dbReference type="InterPro" id="IPR009071">
    <property type="entry name" value="HMG_box_dom"/>
</dbReference>
<evidence type="ECO:0000256" key="1">
    <source>
        <dbReference type="ARBA" id="ARBA00023125"/>
    </source>
</evidence>
<evidence type="ECO:0000313" key="6">
    <source>
        <dbReference type="EMBL" id="BAP25505.1"/>
    </source>
</evidence>
<keyword evidence="2" id="KW-0804">Transcription</keyword>
<name>A0A077K7H4_9PLEO</name>
<dbReference type="GO" id="GO:0000978">
    <property type="term" value="F:RNA polymerase II cis-regulatory region sequence-specific DNA binding"/>
    <property type="evidence" value="ECO:0007669"/>
    <property type="project" value="TreeGrafter"/>
</dbReference>
<dbReference type="CDD" id="cd01389">
    <property type="entry name" value="HMG-box_ROX1-like"/>
    <property type="match status" value="1"/>
</dbReference>
<keyword evidence="1 3" id="KW-0238">DNA-binding</keyword>
<evidence type="ECO:0000256" key="4">
    <source>
        <dbReference type="SAM" id="MobiDB-lite"/>
    </source>
</evidence>
<feature type="compositionally biased region" description="Basic residues" evidence="4">
    <location>
        <begin position="203"/>
        <end position="215"/>
    </location>
</feature>
<proteinExistence type="predicted"/>
<evidence type="ECO:0000256" key="2">
    <source>
        <dbReference type="ARBA" id="ARBA00023163"/>
    </source>
</evidence>
<accession>A0A077K7H4</accession>
<dbReference type="Pfam" id="PF00505">
    <property type="entry name" value="HMG_box"/>
    <property type="match status" value="1"/>
</dbReference>
<dbReference type="InterPro" id="IPR050140">
    <property type="entry name" value="SRY-related_HMG-box_TF-like"/>
</dbReference>
<evidence type="ECO:0000259" key="5">
    <source>
        <dbReference type="PROSITE" id="PS50118"/>
    </source>
</evidence>
<feature type="region of interest" description="Disordered" evidence="4">
    <location>
        <begin position="173"/>
        <end position="220"/>
    </location>
</feature>
<dbReference type="GO" id="GO:0005634">
    <property type="term" value="C:nucleus"/>
    <property type="evidence" value="ECO:0007669"/>
    <property type="project" value="UniProtKB-UniRule"/>
</dbReference>
<keyword evidence="3" id="KW-0539">Nucleus</keyword>
<dbReference type="AlphaFoldDB" id="A0A077K7H4"/>
<evidence type="ECO:0000256" key="3">
    <source>
        <dbReference type="PROSITE-ProRule" id="PRU00267"/>
    </source>
</evidence>
<dbReference type="PANTHER" id="PTHR10270:SF161">
    <property type="entry name" value="SEX-DETERMINING REGION Y PROTEIN"/>
    <property type="match status" value="1"/>
</dbReference>
<dbReference type="EMBL" id="AB979661">
    <property type="protein sequence ID" value="BAP25505.1"/>
    <property type="molecule type" value="Genomic_DNA"/>
</dbReference>
<dbReference type="GO" id="GO:0001228">
    <property type="term" value="F:DNA-binding transcription activator activity, RNA polymerase II-specific"/>
    <property type="evidence" value="ECO:0007669"/>
    <property type="project" value="TreeGrafter"/>
</dbReference>
<feature type="DNA-binding region" description="HMG box" evidence="3">
    <location>
        <begin position="128"/>
        <end position="196"/>
    </location>
</feature>
<organism evidence="6">
    <name type="scientific">Pseudopyrenochaeta lycopersici</name>
    <dbReference type="NCBI Taxonomy" id="285811"/>
    <lineage>
        <taxon>Eukaryota</taxon>
        <taxon>Fungi</taxon>
        <taxon>Dikarya</taxon>
        <taxon>Ascomycota</taxon>
        <taxon>Pezizomycotina</taxon>
        <taxon>Dothideomycetes</taxon>
        <taxon>Pleosporomycetidae</taxon>
        <taxon>Pleosporales</taxon>
        <taxon>Pleosporineae</taxon>
        <taxon>Pseudopyrenochaetaceae</taxon>
        <taxon>Pseudopyrenochaeta</taxon>
    </lineage>
</organism>
<dbReference type="SMART" id="SM00398">
    <property type="entry name" value="HMG"/>
    <property type="match status" value="1"/>
</dbReference>
<sequence length="335" mass="37559">MSADIELTRSLTEAHKVALTRFQDALDTCINGWYGGRNDLILRDNLQVVFGDAAMEFFKRSLVEQVGQPVAFTFSDGSDGYHTFVQMPKTQRPQNYHQVLPNAEASQKASSELTIMGTHTIPATVKKAPRPMNCWIIFRDAMHKRLKHENPQLTVQEISTRCSQIWHGFSPAEKKPWQTAAKSAKEEHLRQHPDYRYSPRKPGEKKKRQSRKAKRATIAAGKTDVPSLQFDSDMTTTALNIHHFSSTSADSFIINAGDTFVDDIAQLAKLSEGTLPQISDYPHDSESLRHDRLNAEFASNLGTNIPFELFGEEAFAFRAGADGNATLPSIYSDIF</sequence>
<gene>
    <name evidence="6" type="primary">MAT1-2-1</name>
</gene>
<reference evidence="6" key="1">
    <citation type="submission" date="2014-07" db="EMBL/GenBank/DDBJ databases">
        <title>Characterization of the mating type genes in the corky root rot pathogen Pyrenochaeta lycopersici Type 1.</title>
        <authorList>
            <person name="Arima T."/>
            <person name="Hyakumachi M."/>
            <person name="Shimono Y."/>
        </authorList>
    </citation>
    <scope>NUCLEOTIDE SEQUENCE</scope>
    <source>
        <strain evidence="6">Oha3-6</strain>
    </source>
</reference>
<feature type="compositionally biased region" description="Basic and acidic residues" evidence="4">
    <location>
        <begin position="183"/>
        <end position="197"/>
    </location>
</feature>
<dbReference type="Gene3D" id="1.10.30.10">
    <property type="entry name" value="High mobility group box domain"/>
    <property type="match status" value="1"/>
</dbReference>
<dbReference type="SUPFAM" id="SSF47095">
    <property type="entry name" value="HMG-box"/>
    <property type="match status" value="1"/>
</dbReference>
<dbReference type="GO" id="GO:0000122">
    <property type="term" value="P:negative regulation of transcription by RNA polymerase II"/>
    <property type="evidence" value="ECO:0007669"/>
    <property type="project" value="TreeGrafter"/>
</dbReference>
<dbReference type="PROSITE" id="PS50118">
    <property type="entry name" value="HMG_BOX_2"/>
    <property type="match status" value="1"/>
</dbReference>
<feature type="domain" description="HMG box" evidence="5">
    <location>
        <begin position="128"/>
        <end position="196"/>
    </location>
</feature>
<dbReference type="GO" id="GO:0030154">
    <property type="term" value="P:cell differentiation"/>
    <property type="evidence" value="ECO:0007669"/>
    <property type="project" value="TreeGrafter"/>
</dbReference>
<dbReference type="PANTHER" id="PTHR10270">
    <property type="entry name" value="SOX TRANSCRIPTION FACTOR"/>
    <property type="match status" value="1"/>
</dbReference>
<dbReference type="InterPro" id="IPR036910">
    <property type="entry name" value="HMG_box_dom_sf"/>
</dbReference>
<protein>
    <submittedName>
        <fullName evidence="6">Mating type protein 2</fullName>
    </submittedName>
</protein>